<evidence type="ECO:0008006" key="4">
    <source>
        <dbReference type="Google" id="ProtNLM"/>
    </source>
</evidence>
<keyword evidence="1" id="KW-0732">Signal</keyword>
<organism evidence="2 3">
    <name type="scientific">Nocardia pulmonis</name>
    <dbReference type="NCBI Taxonomy" id="2951408"/>
    <lineage>
        <taxon>Bacteria</taxon>
        <taxon>Bacillati</taxon>
        <taxon>Actinomycetota</taxon>
        <taxon>Actinomycetes</taxon>
        <taxon>Mycobacteriales</taxon>
        <taxon>Nocardiaceae</taxon>
        <taxon>Nocardia</taxon>
    </lineage>
</organism>
<feature type="signal peptide" evidence="1">
    <location>
        <begin position="1"/>
        <end position="25"/>
    </location>
</feature>
<dbReference type="Proteomes" id="UP001139157">
    <property type="component" value="Unassembled WGS sequence"/>
</dbReference>
<dbReference type="SUPFAM" id="SSF51126">
    <property type="entry name" value="Pectin lyase-like"/>
    <property type="match status" value="1"/>
</dbReference>
<sequence length="569" mass="57265">MHHRLPLLRLSAAMVLITAVGAGYAAAQPDTSTWYVRAGAPAPGNGAADTPFASLAQVEAASRDGDTIVVLPAAGALDGGIALKPRQRLLGDGPAVPSAPPDAALPRITNTTTAHNGDAVVLAPGSEVRNLAIAGARRGGIYGRDAVNAVIAGNDVAGTNSGCADGFMIGPFMIPPGIGIGVAMPPLPDLIALNNGWAAVMTDFATTTGTITIANNSVRDTACGDGIDIRGSGTSDITARVSGNALRNINLGVGKLSVLAMGIQATDTARLRAVLDGNSQLDIASPDISPINEIADSEGIFVNALGRADLTVDIANNTFRGGGGNFSANGLEYVTTSGTPTSRVTVTDSSFDTVVGDLIENYNLSTQGARQSLTLTNVRARHSHFPGAALNAVIPANLGTCLVSTNFGRTGRTDLTVTGSTFGDCSADGIGLLAFTPLGPEPATAELTFDISDTTVDGTAAHALNIVNVGDTATLRGSLARTTLANARQSIVHVANRGGTIGTAAIDLGGGPLGSPGLNCVSTVGVPIEVIGLPVAAQRNWWGRPEGPNVAGLDATNALSTSPRPGCGA</sequence>
<evidence type="ECO:0000313" key="2">
    <source>
        <dbReference type="EMBL" id="MCM6772060.1"/>
    </source>
</evidence>
<proteinExistence type="predicted"/>
<evidence type="ECO:0000256" key="1">
    <source>
        <dbReference type="SAM" id="SignalP"/>
    </source>
</evidence>
<accession>A0A9X2IVR4</accession>
<name>A0A9X2IVR4_9NOCA</name>
<evidence type="ECO:0000313" key="3">
    <source>
        <dbReference type="Proteomes" id="UP001139157"/>
    </source>
</evidence>
<dbReference type="EMBL" id="JAMRXG010000001">
    <property type="protein sequence ID" value="MCM6772060.1"/>
    <property type="molecule type" value="Genomic_DNA"/>
</dbReference>
<dbReference type="AlphaFoldDB" id="A0A9X2IVR4"/>
<protein>
    <recommendedName>
        <fullName evidence="4">Right handed beta helix domain-containing protein</fullName>
    </recommendedName>
</protein>
<gene>
    <name evidence="2" type="ORF">NDR86_01070</name>
</gene>
<keyword evidence="3" id="KW-1185">Reference proteome</keyword>
<dbReference type="RefSeq" id="WP_251908937.1">
    <property type="nucleotide sequence ID" value="NZ_JAMRXG010000001.1"/>
</dbReference>
<reference evidence="2" key="1">
    <citation type="submission" date="2022-06" db="EMBL/GenBank/DDBJ databases">
        <title>Novel species in genus nocardia.</title>
        <authorList>
            <person name="Li F."/>
        </authorList>
    </citation>
    <scope>NUCLEOTIDE SEQUENCE</scope>
    <source>
        <strain evidence="2">CDC141</strain>
    </source>
</reference>
<feature type="chain" id="PRO_5040818482" description="Right handed beta helix domain-containing protein" evidence="1">
    <location>
        <begin position="26"/>
        <end position="569"/>
    </location>
</feature>
<dbReference type="InterPro" id="IPR006626">
    <property type="entry name" value="PbH1"/>
</dbReference>
<dbReference type="InterPro" id="IPR011050">
    <property type="entry name" value="Pectin_lyase_fold/virulence"/>
</dbReference>
<comment type="caution">
    <text evidence="2">The sequence shown here is derived from an EMBL/GenBank/DDBJ whole genome shotgun (WGS) entry which is preliminary data.</text>
</comment>
<dbReference type="SMART" id="SM00710">
    <property type="entry name" value="PbH1"/>
    <property type="match status" value="4"/>
</dbReference>